<dbReference type="VEuPathDB" id="FungiDB:EYZ11_011920"/>
<comment type="caution">
    <text evidence="1">The sequence shown here is derived from an EMBL/GenBank/DDBJ whole genome shotgun (WGS) entry which is preliminary data.</text>
</comment>
<dbReference type="AlphaFoldDB" id="A0A4S3J1I9"/>
<keyword evidence="2" id="KW-1185">Reference proteome</keyword>
<evidence type="ECO:0000313" key="2">
    <source>
        <dbReference type="Proteomes" id="UP000308092"/>
    </source>
</evidence>
<reference evidence="1 2" key="1">
    <citation type="submission" date="2019-03" db="EMBL/GenBank/DDBJ databases">
        <title>The genome sequence of a newly discovered highly antifungal drug resistant Aspergillus species, Aspergillus tanneri NIH 1004.</title>
        <authorList>
            <person name="Mounaud S."/>
            <person name="Singh I."/>
            <person name="Joardar V."/>
            <person name="Pakala S."/>
            <person name="Pakala S."/>
            <person name="Venepally P."/>
            <person name="Hoover J."/>
            <person name="Nierman W."/>
            <person name="Chung J."/>
            <person name="Losada L."/>
        </authorList>
    </citation>
    <scope>NUCLEOTIDE SEQUENCE [LARGE SCALE GENOMIC DNA]</scope>
    <source>
        <strain evidence="1 2">NIH1004</strain>
    </source>
</reference>
<dbReference type="EMBL" id="SOSA01000799">
    <property type="protein sequence ID" value="THC88629.1"/>
    <property type="molecule type" value="Genomic_DNA"/>
</dbReference>
<evidence type="ECO:0000313" key="1">
    <source>
        <dbReference type="EMBL" id="THC88629.1"/>
    </source>
</evidence>
<sequence length="61" mass="6901">MAFHLMRRFSFDDGVCMPISVRMEKCYFKKFVGCSVWLNVSPPEWDGSGRAVDDGSVGGYM</sequence>
<accession>A0A4S3J1I9</accession>
<gene>
    <name evidence="1" type="ORF">EYZ11_011920</name>
</gene>
<dbReference type="Proteomes" id="UP000308092">
    <property type="component" value="Unassembled WGS sequence"/>
</dbReference>
<proteinExistence type="predicted"/>
<organism evidence="1 2">
    <name type="scientific">Aspergillus tanneri</name>
    <dbReference type="NCBI Taxonomy" id="1220188"/>
    <lineage>
        <taxon>Eukaryota</taxon>
        <taxon>Fungi</taxon>
        <taxon>Dikarya</taxon>
        <taxon>Ascomycota</taxon>
        <taxon>Pezizomycotina</taxon>
        <taxon>Eurotiomycetes</taxon>
        <taxon>Eurotiomycetidae</taxon>
        <taxon>Eurotiales</taxon>
        <taxon>Aspergillaceae</taxon>
        <taxon>Aspergillus</taxon>
        <taxon>Aspergillus subgen. Circumdati</taxon>
    </lineage>
</organism>
<name>A0A4S3J1I9_9EURO</name>
<protein>
    <submittedName>
        <fullName evidence="1">Uncharacterized protein</fullName>
    </submittedName>
</protein>